<feature type="transmembrane region" description="Helical" evidence="5">
    <location>
        <begin position="6"/>
        <end position="29"/>
    </location>
</feature>
<keyword evidence="7" id="KW-1185">Reference proteome</keyword>
<protein>
    <recommendedName>
        <fullName evidence="8">Epidermal retinol dehydrogenase 2</fullName>
    </recommendedName>
</protein>
<dbReference type="InterPro" id="IPR036291">
    <property type="entry name" value="NAD(P)-bd_dom_sf"/>
</dbReference>
<dbReference type="Gene3D" id="3.40.50.720">
    <property type="entry name" value="NAD(P)-binding Rossmann-like Domain"/>
    <property type="match status" value="1"/>
</dbReference>
<keyword evidence="2" id="KW-0560">Oxidoreductase</keyword>
<gene>
    <name evidence="6" type="ORF">TRIADDRAFT_33710</name>
</gene>
<evidence type="ECO:0000256" key="5">
    <source>
        <dbReference type="SAM" id="Phobius"/>
    </source>
</evidence>
<feature type="transmembrane region" description="Helical" evidence="5">
    <location>
        <begin position="266"/>
        <end position="289"/>
    </location>
</feature>
<keyword evidence="5" id="KW-0472">Membrane</keyword>
<dbReference type="KEGG" id="tad:TRIADDRAFT_33710"/>
<dbReference type="HOGENOM" id="CLU_010194_2_5_1"/>
<dbReference type="PhylomeDB" id="B3SD16"/>
<keyword evidence="5" id="KW-1133">Transmembrane helix</keyword>
<proteinExistence type="inferred from homology"/>
<dbReference type="GeneID" id="6759347"/>
<organism evidence="6 7">
    <name type="scientific">Trichoplax adhaerens</name>
    <name type="common">Trichoplax reptans</name>
    <dbReference type="NCBI Taxonomy" id="10228"/>
    <lineage>
        <taxon>Eukaryota</taxon>
        <taxon>Metazoa</taxon>
        <taxon>Placozoa</taxon>
        <taxon>Uniplacotomia</taxon>
        <taxon>Trichoplacea</taxon>
        <taxon>Trichoplacidae</taxon>
        <taxon>Trichoplax</taxon>
    </lineage>
</organism>
<dbReference type="RefSeq" id="XP_002118134.1">
    <property type="nucleotide sequence ID" value="XM_002118098.1"/>
</dbReference>
<dbReference type="CTD" id="6759347"/>
<dbReference type="FunCoup" id="B3SD16">
    <property type="interactions" value="107"/>
</dbReference>
<dbReference type="PANTHER" id="PTHR24322:SF736">
    <property type="entry name" value="RETINOL DEHYDROGENASE 10"/>
    <property type="match status" value="1"/>
</dbReference>
<dbReference type="eggNOG" id="KOG1201">
    <property type="taxonomic scope" value="Eukaryota"/>
</dbReference>
<dbReference type="FunFam" id="3.40.50.720:FF:000202">
    <property type="entry name" value="Short-chain dehydrogenase/reductase family 16C member 6"/>
    <property type="match status" value="1"/>
</dbReference>
<dbReference type="PANTHER" id="PTHR24322">
    <property type="entry name" value="PKSB"/>
    <property type="match status" value="1"/>
</dbReference>
<dbReference type="CDD" id="cd05339">
    <property type="entry name" value="17beta-HSDXI-like_SDR_c"/>
    <property type="match status" value="1"/>
</dbReference>
<dbReference type="EMBL" id="DS985275">
    <property type="protein sequence ID" value="EDV19359.1"/>
    <property type="molecule type" value="Genomic_DNA"/>
</dbReference>
<dbReference type="PRINTS" id="PR00081">
    <property type="entry name" value="GDHRDH"/>
</dbReference>
<dbReference type="InParanoid" id="B3SD16"/>
<dbReference type="STRING" id="10228.B3SD16"/>
<evidence type="ECO:0000256" key="3">
    <source>
        <dbReference type="ARBA" id="ARBA00023027"/>
    </source>
</evidence>
<evidence type="ECO:0000313" key="6">
    <source>
        <dbReference type="EMBL" id="EDV19359.1"/>
    </source>
</evidence>
<evidence type="ECO:0000256" key="2">
    <source>
        <dbReference type="ARBA" id="ARBA00023002"/>
    </source>
</evidence>
<evidence type="ECO:0000256" key="4">
    <source>
        <dbReference type="RuleBase" id="RU000363"/>
    </source>
</evidence>
<name>B3SD16_TRIAD</name>
<dbReference type="OMA" id="RTPMIKM"/>
<dbReference type="PRINTS" id="PR00080">
    <property type="entry name" value="SDRFAMILY"/>
</dbReference>
<dbReference type="InterPro" id="IPR002347">
    <property type="entry name" value="SDR_fam"/>
</dbReference>
<evidence type="ECO:0008006" key="8">
    <source>
        <dbReference type="Google" id="ProtNLM"/>
    </source>
</evidence>
<dbReference type="AlphaFoldDB" id="B3SD16"/>
<dbReference type="SUPFAM" id="SSF51735">
    <property type="entry name" value="NAD(P)-binding Rossmann-fold domains"/>
    <property type="match status" value="1"/>
</dbReference>
<sequence length="310" mass="34564">MLFVIAVEFFLTCIRFAYHIVIAIIYSILPRKAKNVEGDIVLITGAANGIGKIVAKKFADLNATLVLWDIDKKANENVAREIEVMGKRAYAYTVDVTQKESVYKVANRVKMEVGDVNILINNAGIVSGKKLLDCDDDMIIRTMEVNMISHFWTVKAFLPAMLENNEGHIVTIASAAGLLGVSQLVDYSASKHGAIGFDESLRHELTDMHSGINTTVVCPYYTDTGLFYGCKSRFPKILPILEPEYVASCIVDAILQNQHILFVPKILSIFIFLKTILPTSAFIVLGKFFGGFTFMDNFQGRAKKNFNRKF</sequence>
<evidence type="ECO:0000313" key="7">
    <source>
        <dbReference type="Proteomes" id="UP000009022"/>
    </source>
</evidence>
<accession>B3SD16</accession>
<reference evidence="6 7" key="1">
    <citation type="journal article" date="2008" name="Nature">
        <title>The Trichoplax genome and the nature of placozoans.</title>
        <authorList>
            <person name="Srivastava M."/>
            <person name="Begovic E."/>
            <person name="Chapman J."/>
            <person name="Putnam N.H."/>
            <person name="Hellsten U."/>
            <person name="Kawashima T."/>
            <person name="Kuo A."/>
            <person name="Mitros T."/>
            <person name="Salamov A."/>
            <person name="Carpenter M.L."/>
            <person name="Signorovitch A.Y."/>
            <person name="Moreno M.A."/>
            <person name="Kamm K."/>
            <person name="Grimwood J."/>
            <person name="Schmutz J."/>
            <person name="Shapiro H."/>
            <person name="Grigoriev I.V."/>
            <person name="Buss L.W."/>
            <person name="Schierwater B."/>
            <person name="Dellaporta S.L."/>
            <person name="Rokhsar D.S."/>
        </authorList>
    </citation>
    <scope>NUCLEOTIDE SEQUENCE [LARGE SCALE GENOMIC DNA]</scope>
    <source>
        <strain evidence="6 7">Grell-BS-1999</strain>
    </source>
</reference>
<dbReference type="Pfam" id="PF00106">
    <property type="entry name" value="adh_short"/>
    <property type="match status" value="1"/>
</dbReference>
<comment type="similarity">
    <text evidence="1 4">Belongs to the short-chain dehydrogenases/reductases (SDR) family.</text>
</comment>
<evidence type="ECO:0000256" key="1">
    <source>
        <dbReference type="ARBA" id="ARBA00006484"/>
    </source>
</evidence>
<dbReference type="GO" id="GO:0016616">
    <property type="term" value="F:oxidoreductase activity, acting on the CH-OH group of donors, NAD or NADP as acceptor"/>
    <property type="evidence" value="ECO:0000318"/>
    <property type="project" value="GO_Central"/>
</dbReference>
<keyword evidence="3" id="KW-0520">NAD</keyword>
<dbReference type="Proteomes" id="UP000009022">
    <property type="component" value="Unassembled WGS sequence"/>
</dbReference>
<dbReference type="OrthoDB" id="10253736at2759"/>
<keyword evidence="5" id="KW-0812">Transmembrane</keyword>